<evidence type="ECO:0000256" key="1">
    <source>
        <dbReference type="SAM" id="MobiDB-lite"/>
    </source>
</evidence>
<keyword evidence="3" id="KW-1185">Reference proteome</keyword>
<evidence type="ECO:0000313" key="2">
    <source>
        <dbReference type="EMBL" id="KAG7348378.1"/>
    </source>
</evidence>
<proteinExistence type="predicted"/>
<gene>
    <name evidence="2" type="ORF">IV203_017083</name>
</gene>
<feature type="region of interest" description="Disordered" evidence="1">
    <location>
        <begin position="64"/>
        <end position="92"/>
    </location>
</feature>
<sequence length="115" mass="13229">MVHTQAIRNSYTYIPCFHSMLTEQKVTPDTIPRKGDRSGLNQILTLSMPLPCLQLHRSMSCFKLRRNRQPPHQQPQDNRLGNSGGKKHQAMATHPTQYVMQHIHRGTRSTETDPD</sequence>
<organism evidence="2 3">
    <name type="scientific">Nitzschia inconspicua</name>
    <dbReference type="NCBI Taxonomy" id="303405"/>
    <lineage>
        <taxon>Eukaryota</taxon>
        <taxon>Sar</taxon>
        <taxon>Stramenopiles</taxon>
        <taxon>Ochrophyta</taxon>
        <taxon>Bacillariophyta</taxon>
        <taxon>Bacillariophyceae</taxon>
        <taxon>Bacillariophycidae</taxon>
        <taxon>Bacillariales</taxon>
        <taxon>Bacillariaceae</taxon>
        <taxon>Nitzschia</taxon>
    </lineage>
</organism>
<name>A0A9K3KSR1_9STRA</name>
<dbReference type="EMBL" id="JAGRRH010000020">
    <property type="protein sequence ID" value="KAG7348378.1"/>
    <property type="molecule type" value="Genomic_DNA"/>
</dbReference>
<reference evidence="2" key="2">
    <citation type="submission" date="2021-04" db="EMBL/GenBank/DDBJ databases">
        <authorList>
            <person name="Podell S."/>
        </authorList>
    </citation>
    <scope>NUCLEOTIDE SEQUENCE</scope>
    <source>
        <strain evidence="2">Hildebrandi</strain>
    </source>
</reference>
<dbReference type="Proteomes" id="UP000693970">
    <property type="component" value="Unassembled WGS sequence"/>
</dbReference>
<accession>A0A9K3KSR1</accession>
<dbReference type="AlphaFoldDB" id="A0A9K3KSR1"/>
<protein>
    <submittedName>
        <fullName evidence="2">Uncharacterized protein</fullName>
    </submittedName>
</protein>
<evidence type="ECO:0000313" key="3">
    <source>
        <dbReference type="Proteomes" id="UP000693970"/>
    </source>
</evidence>
<comment type="caution">
    <text evidence="2">The sequence shown here is derived from an EMBL/GenBank/DDBJ whole genome shotgun (WGS) entry which is preliminary data.</text>
</comment>
<feature type="compositionally biased region" description="Low complexity" evidence="1">
    <location>
        <begin position="70"/>
        <end position="79"/>
    </location>
</feature>
<reference evidence="2" key="1">
    <citation type="journal article" date="2021" name="Sci. Rep.">
        <title>Diploid genomic architecture of Nitzschia inconspicua, an elite biomass production diatom.</title>
        <authorList>
            <person name="Oliver A."/>
            <person name="Podell S."/>
            <person name="Pinowska A."/>
            <person name="Traller J.C."/>
            <person name="Smith S.R."/>
            <person name="McClure R."/>
            <person name="Beliaev A."/>
            <person name="Bohutskyi P."/>
            <person name="Hill E.A."/>
            <person name="Rabines A."/>
            <person name="Zheng H."/>
            <person name="Allen L.Z."/>
            <person name="Kuo A."/>
            <person name="Grigoriev I.V."/>
            <person name="Allen A.E."/>
            <person name="Hazlebeck D."/>
            <person name="Allen E.E."/>
        </authorList>
    </citation>
    <scope>NUCLEOTIDE SEQUENCE</scope>
    <source>
        <strain evidence="2">Hildebrandi</strain>
    </source>
</reference>